<dbReference type="InterPro" id="IPR024983">
    <property type="entry name" value="CHAT_dom"/>
</dbReference>
<gene>
    <name evidence="2" type="ORF">RDB_LOCUS172194</name>
</gene>
<proteinExistence type="predicted"/>
<comment type="caution">
    <text evidence="2">The sequence shown here is derived from an EMBL/GenBank/DDBJ whole genome shotgun (WGS) entry which is preliminary data.</text>
</comment>
<name>A0A8H3EAG6_9AGAM</name>
<reference evidence="2" key="1">
    <citation type="submission" date="2021-01" db="EMBL/GenBank/DDBJ databases">
        <authorList>
            <person name="Kaushik A."/>
        </authorList>
    </citation>
    <scope>NUCLEOTIDE SEQUENCE</scope>
    <source>
        <strain evidence="2">AG5</strain>
    </source>
</reference>
<evidence type="ECO:0000313" key="2">
    <source>
        <dbReference type="EMBL" id="CAE7224328.1"/>
    </source>
</evidence>
<sequence>MTPEQVAQEHRQLAKEYNELLSEVRGLPGFGDFLRPMQADRLAKSARNRPIVVINCHNDRCDALLVLPQRDDIVHIPLPNFNGEKARCARSEVAISIESKRSRERGVERRPLKGDDQTQEFGSVLAVLWNDVVKPVLDFLGYMDPPKGNIPHITWCPTGAMSFLSLHAAGDYNQPRSRVFDYVVSSYTPTLTALLESAPSAFTSSSRVLAIGQETTPGHSPLPGTARELESVKAHMQGKVKYSQLMNDQATTTAVLDAMEQHDWIHLACHAHQNVGNATESGFFLHDGVLDLASINRRSFKNKGLAFLSACQTATGDQKLPDEAVHLAPGMLMAGYTSVIATMWSVVDSDAPLVADKVYPQLMKEGKLGNGEAGKSLHNAVAALRETVGEQDFERWVPYIHIGS</sequence>
<evidence type="ECO:0000313" key="3">
    <source>
        <dbReference type="Proteomes" id="UP000663827"/>
    </source>
</evidence>
<evidence type="ECO:0000259" key="1">
    <source>
        <dbReference type="Pfam" id="PF12770"/>
    </source>
</evidence>
<feature type="domain" description="CHAT" evidence="1">
    <location>
        <begin position="126"/>
        <end position="404"/>
    </location>
</feature>
<protein>
    <recommendedName>
        <fullName evidence="1">CHAT domain-containing protein</fullName>
    </recommendedName>
</protein>
<organism evidence="2 3">
    <name type="scientific">Rhizoctonia solani</name>
    <dbReference type="NCBI Taxonomy" id="456999"/>
    <lineage>
        <taxon>Eukaryota</taxon>
        <taxon>Fungi</taxon>
        <taxon>Dikarya</taxon>
        <taxon>Basidiomycota</taxon>
        <taxon>Agaricomycotina</taxon>
        <taxon>Agaricomycetes</taxon>
        <taxon>Cantharellales</taxon>
        <taxon>Ceratobasidiaceae</taxon>
        <taxon>Rhizoctonia</taxon>
    </lineage>
</organism>
<dbReference type="EMBL" id="CAJNJQ010006230">
    <property type="protein sequence ID" value="CAE7224328.1"/>
    <property type="molecule type" value="Genomic_DNA"/>
</dbReference>
<dbReference type="Pfam" id="PF12770">
    <property type="entry name" value="CHAT"/>
    <property type="match status" value="1"/>
</dbReference>
<dbReference type="AlphaFoldDB" id="A0A8H3EAG6"/>
<accession>A0A8H3EAG6</accession>
<dbReference type="Proteomes" id="UP000663827">
    <property type="component" value="Unassembled WGS sequence"/>
</dbReference>